<keyword evidence="1" id="KW-1133">Transmembrane helix</keyword>
<comment type="caution">
    <text evidence="2">The sequence shown here is derived from an EMBL/GenBank/DDBJ whole genome shotgun (WGS) entry which is preliminary data.</text>
</comment>
<evidence type="ECO:0000256" key="1">
    <source>
        <dbReference type="SAM" id="Phobius"/>
    </source>
</evidence>
<name>A0A934JLF9_9GAMM</name>
<evidence type="ECO:0000313" key="2">
    <source>
        <dbReference type="EMBL" id="MBJ7536533.1"/>
    </source>
</evidence>
<keyword evidence="1" id="KW-0472">Membrane</keyword>
<dbReference type="AlphaFoldDB" id="A0A934JLF9"/>
<proteinExistence type="predicted"/>
<protein>
    <submittedName>
        <fullName evidence="2">Uncharacterized protein</fullName>
    </submittedName>
</protein>
<feature type="transmembrane region" description="Helical" evidence="1">
    <location>
        <begin position="69"/>
        <end position="89"/>
    </location>
</feature>
<dbReference type="Proteomes" id="UP000628710">
    <property type="component" value="Unassembled WGS sequence"/>
</dbReference>
<organism evidence="2 3">
    <name type="scientific">Marinomonas transparens</name>
    <dbReference type="NCBI Taxonomy" id="2795388"/>
    <lineage>
        <taxon>Bacteria</taxon>
        <taxon>Pseudomonadati</taxon>
        <taxon>Pseudomonadota</taxon>
        <taxon>Gammaproteobacteria</taxon>
        <taxon>Oceanospirillales</taxon>
        <taxon>Oceanospirillaceae</taxon>
        <taxon>Marinomonas</taxon>
    </lineage>
</organism>
<dbReference type="RefSeq" id="WP_199466702.1">
    <property type="nucleotide sequence ID" value="NZ_JAEMNX010000002.1"/>
</dbReference>
<keyword evidence="1" id="KW-0812">Transmembrane</keyword>
<sequence>MKAPLVTDEELQHIENMLEGLESQIVQSMLYIKKVQGWTNDTLANRFSGISNKVLLRYLQKAHTGIRPIHFVAVFSWLTMIPMTAFYLGTKIRESYRGMDKLAVDALLCIGNMPYEQFDIVLSCIYLYLDQAGKDAVDKLRAELTKEYGVIDAEFEKKHLPPDVIDLKEFAESYYHSVALTAKELREEYKLSEREMGEIVGLSRYKYKVLENPNDPQPFSLAIGIRAKLGLKLTGHVNFTKEMTHYSEFHGFRKLQHIRDSLLVESLQHVPVHQKDYVVEMIKGISNAYIKKRMEKRI</sequence>
<evidence type="ECO:0000313" key="3">
    <source>
        <dbReference type="Proteomes" id="UP000628710"/>
    </source>
</evidence>
<keyword evidence="3" id="KW-1185">Reference proteome</keyword>
<accession>A0A934JLF9</accession>
<dbReference type="EMBL" id="JAEMNX010000002">
    <property type="protein sequence ID" value="MBJ7536533.1"/>
    <property type="molecule type" value="Genomic_DNA"/>
</dbReference>
<reference evidence="2" key="1">
    <citation type="submission" date="2020-12" db="EMBL/GenBank/DDBJ databases">
        <title>Marinomonas arctica sp. nov., a psychrotolerant bacterium isolated from the Arctic.</title>
        <authorList>
            <person name="Zhang Y."/>
        </authorList>
    </citation>
    <scope>NUCLEOTIDE SEQUENCE</scope>
    <source>
        <strain evidence="2">C1424</strain>
    </source>
</reference>
<gene>
    <name evidence="2" type="ORF">I8J31_02430</name>
</gene>